<proteinExistence type="predicted"/>
<evidence type="ECO:0000256" key="1">
    <source>
        <dbReference type="SAM" id="MobiDB-lite"/>
    </source>
</evidence>
<name>A0A6J2RMG3_COTGO</name>
<dbReference type="Proteomes" id="UP000504630">
    <property type="component" value="Chromosome 18"/>
</dbReference>
<feature type="compositionally biased region" description="Basic and acidic residues" evidence="1">
    <location>
        <begin position="70"/>
        <end position="81"/>
    </location>
</feature>
<dbReference type="RefSeq" id="XP_029311184.1">
    <property type="nucleotide sequence ID" value="XM_029455324.1"/>
</dbReference>
<dbReference type="KEGG" id="cgob:115023954"/>
<dbReference type="AlphaFoldDB" id="A0A6J2RMG3"/>
<dbReference type="OrthoDB" id="10061052at2759"/>
<gene>
    <name evidence="3" type="primary">LOC115023954</name>
</gene>
<reference evidence="3" key="1">
    <citation type="submission" date="2025-08" db="UniProtKB">
        <authorList>
            <consortium name="RefSeq"/>
        </authorList>
    </citation>
    <scope>IDENTIFICATION</scope>
</reference>
<dbReference type="InParanoid" id="A0A6J2RMG3"/>
<protein>
    <submittedName>
        <fullName evidence="3">Sperm-associated antigen 17-like</fullName>
    </submittedName>
</protein>
<sequence>MRESCVTECKCHQKQLKGSQTKSPTLLEPQLSVRTGRLDSPEHRLKRSHGKPVCPSPVGPSKEKKTKLKRRDDVEPPKFIDDEPQDGPQHYVLILGFFQPHLIGALDAIGVHVDNVIKLCSEGQQENPPCGGHEQSLSAPPILDAEAEVHGHVELALQARKLDVFWSGLRPVLDSRPHESKLHDVVQLSYTVPGLWPAFQTQDPEAQLEMGSRIFEGVANLIYDCLDWRRQYQRYLDNIQLFIVPTVLLDPQPTEKDVFNAVSLSASTITRRIEEIGGNVYAQLQQKTKEFDFFSLALDESTDVQDTAQLLIFIRGVSANFEMCEELAALQSLKGTTAGEDIFGKVCQTMEELDLDWSKLASITTDGAPSMVGASRGLIGRMNREMEERGLTAPLQVHCLIHQQALCCKVLKWDSVMKVVVSCINFIRAKGLKQAVPTIPV</sequence>
<accession>A0A6J2RMG3</accession>
<organism evidence="2 3">
    <name type="scientific">Cottoperca gobio</name>
    <name type="common">Frogmouth</name>
    <name type="synonym">Aphritis gobio</name>
    <dbReference type="NCBI Taxonomy" id="56716"/>
    <lineage>
        <taxon>Eukaryota</taxon>
        <taxon>Metazoa</taxon>
        <taxon>Chordata</taxon>
        <taxon>Craniata</taxon>
        <taxon>Vertebrata</taxon>
        <taxon>Euteleostomi</taxon>
        <taxon>Actinopterygii</taxon>
        <taxon>Neopterygii</taxon>
        <taxon>Teleostei</taxon>
        <taxon>Neoteleostei</taxon>
        <taxon>Acanthomorphata</taxon>
        <taxon>Eupercaria</taxon>
        <taxon>Perciformes</taxon>
        <taxon>Notothenioidei</taxon>
        <taxon>Bovichtidae</taxon>
        <taxon>Cottoperca</taxon>
    </lineage>
</organism>
<keyword evidence="2" id="KW-1185">Reference proteome</keyword>
<evidence type="ECO:0000313" key="2">
    <source>
        <dbReference type="Proteomes" id="UP000504630"/>
    </source>
</evidence>
<dbReference type="GeneID" id="115023954"/>
<dbReference type="PANTHER" id="PTHR45913">
    <property type="entry name" value="EPM2A-INTERACTING PROTEIN 1"/>
    <property type="match status" value="1"/>
</dbReference>
<evidence type="ECO:0000313" key="3">
    <source>
        <dbReference type="RefSeq" id="XP_029311184.1"/>
    </source>
</evidence>
<dbReference type="PANTHER" id="PTHR45913:SF21">
    <property type="entry name" value="DUF4371 DOMAIN-CONTAINING PROTEIN"/>
    <property type="match status" value="1"/>
</dbReference>
<feature type="region of interest" description="Disordered" evidence="1">
    <location>
        <begin position="13"/>
        <end position="85"/>
    </location>
</feature>